<organism evidence="11 12">
    <name type="scientific">Thermothielavioides terrestris</name>
    <dbReference type="NCBI Taxonomy" id="2587410"/>
    <lineage>
        <taxon>Eukaryota</taxon>
        <taxon>Fungi</taxon>
        <taxon>Dikarya</taxon>
        <taxon>Ascomycota</taxon>
        <taxon>Pezizomycotina</taxon>
        <taxon>Sordariomycetes</taxon>
        <taxon>Sordariomycetidae</taxon>
        <taxon>Sordariales</taxon>
        <taxon>Chaetomiaceae</taxon>
        <taxon>Thermothielavioides</taxon>
    </lineage>
</organism>
<dbReference type="PROSITE" id="PS00518">
    <property type="entry name" value="ZF_RING_1"/>
    <property type="match status" value="1"/>
</dbReference>
<feature type="compositionally biased region" description="Polar residues" evidence="9">
    <location>
        <begin position="172"/>
        <end position="182"/>
    </location>
</feature>
<evidence type="ECO:0000256" key="5">
    <source>
        <dbReference type="ARBA" id="ARBA00022737"/>
    </source>
</evidence>
<feature type="region of interest" description="Disordered" evidence="9">
    <location>
        <begin position="93"/>
        <end position="128"/>
    </location>
</feature>
<evidence type="ECO:0000313" key="12">
    <source>
        <dbReference type="Proteomes" id="UP000289323"/>
    </source>
</evidence>
<keyword evidence="4" id="KW-0479">Metal-binding</keyword>
<comment type="catalytic activity">
    <reaction evidence="1">
        <text>[E2 ubiquitin-conjugating enzyme]-S-ubiquitinyl-L-cysteine + [acceptor protein]-L-lysine = [E2 ubiquitin-conjugating enzyme]-L-cysteine + [acceptor protein]-N(6)-ubiquitinyl-L-lysine.</text>
        <dbReference type="EC" id="2.3.2.31"/>
    </reaction>
</comment>
<feature type="compositionally biased region" description="Low complexity" evidence="9">
    <location>
        <begin position="100"/>
        <end position="112"/>
    </location>
</feature>
<evidence type="ECO:0000256" key="2">
    <source>
        <dbReference type="ARBA" id="ARBA00012251"/>
    </source>
</evidence>
<dbReference type="CDD" id="cd22584">
    <property type="entry name" value="Rcat_RBR_unk"/>
    <property type="match status" value="1"/>
</dbReference>
<dbReference type="Proteomes" id="UP000289323">
    <property type="component" value="Unassembled WGS sequence"/>
</dbReference>
<gene>
    <name evidence="11" type="ORF">TT172_LOCUS2817</name>
</gene>
<sequence>MSADDQLMQDLGLALQLQREELERLKNGRKGKGREGETDDLECAIQLYEAELSSCATLASDSAMCRSIARAVVLDAELIRTITQQEEQAAQDRALASRLSSGGATPSTAASARRAEVVRRQDQDSEHDERLLAELSRFNVPLAKHPAESSTWAASRPGSPSISSSGSGHGSEQPTTECNSCGDNRPSADVARCECGHHYCRECLATLFTLSLSDESLFPPRCCGRAIALDACRPLLSATLAGKFLAKKAEMDTPDRTYCHRPACSAFVPPPFVVADVATCVRCGKKTCAICKGAAHDGDCPHDEAAQELLRVAAENGWQRCYACHRLVELEYGCNHMTCRCKAEFCYICGAKWKTCDCPQWNEDRLLARANVIVNRDPGAQQLNDAGRANRVERERRNLVHNHECQHDNWQVRHGENRCEQCHDDLPLYIYECTQCMLLACHRCRYNRL</sequence>
<keyword evidence="8" id="KW-0862">Zinc</keyword>
<accession>A0A3S5CWB7</accession>
<dbReference type="InterPro" id="IPR013083">
    <property type="entry name" value="Znf_RING/FYVE/PHD"/>
</dbReference>
<evidence type="ECO:0000259" key="10">
    <source>
        <dbReference type="PROSITE" id="PS51873"/>
    </source>
</evidence>
<dbReference type="AlphaFoldDB" id="A0A3S5CWB7"/>
<keyword evidence="7" id="KW-0833">Ubl conjugation pathway</keyword>
<dbReference type="EMBL" id="OUUZ01000004">
    <property type="protein sequence ID" value="SPQ20398.1"/>
    <property type="molecule type" value="Genomic_DNA"/>
</dbReference>
<dbReference type="InterPro" id="IPR017907">
    <property type="entry name" value="Znf_RING_CS"/>
</dbReference>
<dbReference type="GO" id="GO:0016567">
    <property type="term" value="P:protein ubiquitination"/>
    <property type="evidence" value="ECO:0007669"/>
    <property type="project" value="InterPro"/>
</dbReference>
<dbReference type="CDD" id="cd20335">
    <property type="entry name" value="BRcat_RBR"/>
    <property type="match status" value="1"/>
</dbReference>
<dbReference type="Pfam" id="PF01485">
    <property type="entry name" value="IBR"/>
    <property type="match status" value="2"/>
</dbReference>
<protein>
    <recommendedName>
        <fullName evidence="2">RBR-type E3 ubiquitin transferase</fullName>
        <ecNumber evidence="2">2.3.2.31</ecNumber>
    </recommendedName>
</protein>
<feature type="compositionally biased region" description="Basic and acidic residues" evidence="9">
    <location>
        <begin position="113"/>
        <end position="128"/>
    </location>
</feature>
<dbReference type="InterPro" id="IPR044066">
    <property type="entry name" value="TRIAD_supradom"/>
</dbReference>
<keyword evidence="3" id="KW-0808">Transferase</keyword>
<dbReference type="InterPro" id="IPR002867">
    <property type="entry name" value="IBR_dom"/>
</dbReference>
<dbReference type="GO" id="GO:0061630">
    <property type="term" value="F:ubiquitin protein ligase activity"/>
    <property type="evidence" value="ECO:0007669"/>
    <property type="project" value="UniProtKB-EC"/>
</dbReference>
<reference evidence="11 12" key="1">
    <citation type="submission" date="2018-04" db="EMBL/GenBank/DDBJ databases">
        <authorList>
            <person name="Huttner S."/>
            <person name="Dainat J."/>
        </authorList>
    </citation>
    <scope>NUCLEOTIDE SEQUENCE [LARGE SCALE GENOMIC DNA]</scope>
</reference>
<feature type="domain" description="RING-type" evidence="10">
    <location>
        <begin position="174"/>
        <end position="364"/>
    </location>
</feature>
<evidence type="ECO:0000256" key="3">
    <source>
        <dbReference type="ARBA" id="ARBA00022679"/>
    </source>
</evidence>
<dbReference type="GO" id="GO:0008270">
    <property type="term" value="F:zinc ion binding"/>
    <property type="evidence" value="ECO:0007669"/>
    <property type="project" value="UniProtKB-KW"/>
</dbReference>
<evidence type="ECO:0000256" key="9">
    <source>
        <dbReference type="SAM" id="MobiDB-lite"/>
    </source>
</evidence>
<dbReference type="Gene3D" id="3.30.40.10">
    <property type="entry name" value="Zinc/RING finger domain, C3HC4 (zinc finger)"/>
    <property type="match status" value="1"/>
</dbReference>
<dbReference type="InterPro" id="IPR031127">
    <property type="entry name" value="E3_UB_ligase_RBR"/>
</dbReference>
<evidence type="ECO:0000256" key="4">
    <source>
        <dbReference type="ARBA" id="ARBA00022723"/>
    </source>
</evidence>
<keyword evidence="5" id="KW-0677">Repeat</keyword>
<keyword evidence="6" id="KW-0863">Zinc-finger</keyword>
<dbReference type="PANTHER" id="PTHR11685">
    <property type="entry name" value="RBR FAMILY RING FINGER AND IBR DOMAIN-CONTAINING"/>
    <property type="match status" value="1"/>
</dbReference>
<dbReference type="SUPFAM" id="SSF57850">
    <property type="entry name" value="RING/U-box"/>
    <property type="match status" value="2"/>
</dbReference>
<evidence type="ECO:0000256" key="8">
    <source>
        <dbReference type="ARBA" id="ARBA00022833"/>
    </source>
</evidence>
<feature type="compositionally biased region" description="Low complexity" evidence="9">
    <location>
        <begin position="155"/>
        <end position="166"/>
    </location>
</feature>
<evidence type="ECO:0000256" key="7">
    <source>
        <dbReference type="ARBA" id="ARBA00022786"/>
    </source>
</evidence>
<name>A0A3S5CWB7_9PEZI</name>
<evidence type="ECO:0000313" key="11">
    <source>
        <dbReference type="EMBL" id="SPQ20398.1"/>
    </source>
</evidence>
<feature type="region of interest" description="Disordered" evidence="9">
    <location>
        <begin position="148"/>
        <end position="182"/>
    </location>
</feature>
<evidence type="ECO:0000256" key="1">
    <source>
        <dbReference type="ARBA" id="ARBA00001798"/>
    </source>
</evidence>
<dbReference type="EC" id="2.3.2.31" evidence="2"/>
<evidence type="ECO:0000256" key="6">
    <source>
        <dbReference type="ARBA" id="ARBA00022771"/>
    </source>
</evidence>
<dbReference type="PROSITE" id="PS51873">
    <property type="entry name" value="TRIAD"/>
    <property type="match status" value="1"/>
</dbReference>
<proteinExistence type="predicted"/>
<dbReference type="Gene3D" id="1.20.120.1750">
    <property type="match status" value="1"/>
</dbReference>